<dbReference type="Proteomes" id="UP001465976">
    <property type="component" value="Unassembled WGS sequence"/>
</dbReference>
<evidence type="ECO:0000313" key="6">
    <source>
        <dbReference type="Proteomes" id="UP001465976"/>
    </source>
</evidence>
<dbReference type="SMART" id="SM00323">
    <property type="entry name" value="RasGAP"/>
    <property type="match status" value="1"/>
</dbReference>
<name>A0ABR3G190_9AGAR</name>
<gene>
    <name evidence="5" type="ORF">V5O48_000425</name>
</gene>
<dbReference type="Gene3D" id="2.60.40.150">
    <property type="entry name" value="C2 domain"/>
    <property type="match status" value="1"/>
</dbReference>
<dbReference type="EMBL" id="JBAHYK010000007">
    <property type="protein sequence ID" value="KAL0581609.1"/>
    <property type="molecule type" value="Genomic_DNA"/>
</dbReference>
<reference evidence="5 6" key="1">
    <citation type="submission" date="2024-02" db="EMBL/GenBank/DDBJ databases">
        <title>A draft genome for the cacao thread blight pathogen Marasmius crinis-equi.</title>
        <authorList>
            <person name="Cohen S.P."/>
            <person name="Baruah I.K."/>
            <person name="Amoako-Attah I."/>
            <person name="Bukari Y."/>
            <person name="Meinhardt L.W."/>
            <person name="Bailey B.A."/>
        </authorList>
    </citation>
    <scope>NUCLEOTIDE SEQUENCE [LARGE SCALE GENOMIC DNA]</scope>
    <source>
        <strain evidence="5 6">GH-76</strain>
    </source>
</reference>
<feature type="compositionally biased region" description="Basic and acidic residues" evidence="2">
    <location>
        <begin position="45"/>
        <end position="60"/>
    </location>
</feature>
<evidence type="ECO:0008006" key="7">
    <source>
        <dbReference type="Google" id="ProtNLM"/>
    </source>
</evidence>
<dbReference type="CDD" id="cd05137">
    <property type="entry name" value="RasGAP_CLA2_BUD2"/>
    <property type="match status" value="1"/>
</dbReference>
<dbReference type="SUPFAM" id="SSF48350">
    <property type="entry name" value="GTPase activation domain, GAP"/>
    <property type="match status" value="1"/>
</dbReference>
<dbReference type="SMART" id="SM00239">
    <property type="entry name" value="C2"/>
    <property type="match status" value="1"/>
</dbReference>
<evidence type="ECO:0000256" key="1">
    <source>
        <dbReference type="ARBA" id="ARBA00022468"/>
    </source>
</evidence>
<evidence type="ECO:0000256" key="2">
    <source>
        <dbReference type="SAM" id="MobiDB-lite"/>
    </source>
</evidence>
<feature type="compositionally biased region" description="Low complexity" evidence="2">
    <location>
        <begin position="728"/>
        <end position="743"/>
    </location>
</feature>
<keyword evidence="6" id="KW-1185">Reference proteome</keyword>
<feature type="compositionally biased region" description="Polar residues" evidence="2">
    <location>
        <begin position="788"/>
        <end position="801"/>
    </location>
</feature>
<feature type="compositionally biased region" description="Basic residues" evidence="2">
    <location>
        <begin position="823"/>
        <end position="833"/>
    </location>
</feature>
<dbReference type="InterPro" id="IPR008936">
    <property type="entry name" value="Rho_GTPase_activation_prot"/>
</dbReference>
<dbReference type="PROSITE" id="PS50004">
    <property type="entry name" value="C2"/>
    <property type="match status" value="1"/>
</dbReference>
<dbReference type="PROSITE" id="PS50018">
    <property type="entry name" value="RAS_GTPASE_ACTIV_2"/>
    <property type="match status" value="1"/>
</dbReference>
<evidence type="ECO:0000313" key="5">
    <source>
        <dbReference type="EMBL" id="KAL0581609.1"/>
    </source>
</evidence>
<keyword evidence="1" id="KW-0343">GTPase activation</keyword>
<dbReference type="Gene3D" id="1.10.506.10">
    <property type="entry name" value="GTPase Activation - p120gap, domain 1"/>
    <property type="match status" value="1"/>
</dbReference>
<evidence type="ECO:0000259" key="3">
    <source>
        <dbReference type="PROSITE" id="PS50004"/>
    </source>
</evidence>
<accession>A0ABR3G190</accession>
<dbReference type="InterPro" id="IPR035892">
    <property type="entry name" value="C2_domain_sf"/>
</dbReference>
<feature type="region of interest" description="Disordered" evidence="2">
    <location>
        <begin position="708"/>
        <end position="833"/>
    </location>
</feature>
<sequence>MADPWDDVGVHYGGAREILGSAELFVSPAAGTALRKPPNAKKKSDKRDNGSTDEKRLKEKSSWLSLTKDPAAGHWRPATCKLSEEGERCLLNIYVDESILYQTLFIHLLNHTDIRHAHQSLFQRKNCLAIYCVAGKRWSSNAISEPVYLQFTSSDLCNTWLALLRSYALPEIYGRWFFREDGGSYRMWRQVELTVSQGRNLGNSKPFDASNEDSDSPSEPDPVDMDVSCEIKLNDIVCGRTTVKKGVGSPDWHENFSFSDLPPFEDLEVIVWREKKLFKSSTLGTLRIALGNFPRGETVEGWFPVLHSGSAAGDLQVGDLRLKLKVDEELILPFAAYERLLRKLRSRNFLDWLTDFESKLKLKTVATHLMAMAVADNKLIEQVQTLADREVDGSVSSPQILFRGNNALTRIAEQTMAWYGSEFLEASIGNVLRRLIAEKVAIEVDPMRNAKGPKDIDRNVDLLVTWCRKIWNQIFAARQTCPPEMRRLFGTIRGLVENRFPLQDNRELPWKCVSAFVFLRFIVPAILHPHLFGLCAGLPSERVQRSLTLIAKVIQSLANLNTNVQKEEFMTGMKDFLKESVTAMIDYLLVVSSPAAEDSQGGTVNRTSDHDKTKLADRLQKRMSTMPVLYREAIPVLPHLLDPARHLAVITSAVIRTSRTYLSDSKTHETRDRPLEELCSRCIEVEEKALHRVSQLAAQLSANQRKASLGNPHEMPFAFSPPSPTTPVSPRSTRSERPSTAPSISDADTSRRRMLFDPISTDAGPFVRTSEPQSQSPAPRNKLLHLKSPSSDSISPVNRSPHSGIPIDVRSELPMDVQDDPGKRKKKFGIWRR</sequence>
<dbReference type="InterPro" id="IPR039360">
    <property type="entry name" value="Ras_GTPase"/>
</dbReference>
<dbReference type="InterPro" id="IPR001936">
    <property type="entry name" value="RasGAP_dom"/>
</dbReference>
<proteinExistence type="predicted"/>
<dbReference type="SUPFAM" id="SSF49562">
    <property type="entry name" value="C2 domain (Calcium/lipid-binding domain, CaLB)"/>
    <property type="match status" value="1"/>
</dbReference>
<dbReference type="PANTHER" id="PTHR10194:SF60">
    <property type="entry name" value="RAS GTPASE-ACTIVATING PROTEIN RASKOL"/>
    <property type="match status" value="1"/>
</dbReference>
<dbReference type="InterPro" id="IPR000008">
    <property type="entry name" value="C2_dom"/>
</dbReference>
<feature type="domain" description="C2" evidence="3">
    <location>
        <begin position="168"/>
        <end position="303"/>
    </location>
</feature>
<feature type="compositionally biased region" description="Acidic residues" evidence="2">
    <location>
        <begin position="210"/>
        <end position="223"/>
    </location>
</feature>
<feature type="domain" description="Ras-GAP" evidence="4">
    <location>
        <begin position="361"/>
        <end position="559"/>
    </location>
</feature>
<comment type="caution">
    <text evidence="5">The sequence shown here is derived from an EMBL/GenBank/DDBJ whole genome shotgun (WGS) entry which is preliminary data.</text>
</comment>
<dbReference type="Pfam" id="PF00168">
    <property type="entry name" value="C2"/>
    <property type="match status" value="1"/>
</dbReference>
<feature type="region of interest" description="Disordered" evidence="2">
    <location>
        <begin position="199"/>
        <end position="223"/>
    </location>
</feature>
<dbReference type="Pfam" id="PF00616">
    <property type="entry name" value="RasGAP"/>
    <property type="match status" value="1"/>
</dbReference>
<evidence type="ECO:0000259" key="4">
    <source>
        <dbReference type="PROSITE" id="PS50018"/>
    </source>
</evidence>
<dbReference type="PANTHER" id="PTHR10194">
    <property type="entry name" value="RAS GTPASE-ACTIVATING PROTEINS"/>
    <property type="match status" value="1"/>
</dbReference>
<protein>
    <recommendedName>
        <fullName evidence="7">Rho GTPase activation protein</fullName>
    </recommendedName>
</protein>
<organism evidence="5 6">
    <name type="scientific">Marasmius crinis-equi</name>
    <dbReference type="NCBI Taxonomy" id="585013"/>
    <lineage>
        <taxon>Eukaryota</taxon>
        <taxon>Fungi</taxon>
        <taxon>Dikarya</taxon>
        <taxon>Basidiomycota</taxon>
        <taxon>Agaricomycotina</taxon>
        <taxon>Agaricomycetes</taxon>
        <taxon>Agaricomycetidae</taxon>
        <taxon>Agaricales</taxon>
        <taxon>Marasmiineae</taxon>
        <taxon>Marasmiaceae</taxon>
        <taxon>Marasmius</taxon>
    </lineage>
</organism>
<feature type="region of interest" description="Disordered" evidence="2">
    <location>
        <begin position="30"/>
        <end position="60"/>
    </location>
</feature>